<sequence length="322" mass="34283">MVFGLTPIDQRLVYSRPVNVSGEETTSLADVAVTSIARLSSGFGVRADVAVTSISRLSSGFGVRALGEISQQREREGESSLPGLVLYSSVSGEETTSLADVAVTSIARLSSGFGVRADVAVTSIASVSGEETTSLADVAVTSIARLSSGFGVRADVAVTSIARLSSGFGVRADVAVTSIASFPLSISGDRLARLSEFWPRKRTRLNPAFCLVWALMTAGQAASPSLRTTASGLDWGISRQTELDACETRGYWCRLSWKQRFIRPGRMDCGVTKFNKKVRQIAKIGQGHYRNSISKHTRQAGSCDTSIGVSTYGPNSVQRSRV</sequence>
<accession>A0AAE1CTI3</accession>
<reference evidence="2" key="1">
    <citation type="journal article" date="2023" name="G3 (Bethesda)">
        <title>A reference genome for the long-term kleptoplast-retaining sea slug Elysia crispata morphotype clarki.</title>
        <authorList>
            <person name="Eastman K.E."/>
            <person name="Pendleton A.L."/>
            <person name="Shaikh M.A."/>
            <person name="Suttiyut T."/>
            <person name="Ogas R."/>
            <person name="Tomko P."/>
            <person name="Gavelis G."/>
            <person name="Widhalm J.R."/>
            <person name="Wisecaver J.H."/>
        </authorList>
    </citation>
    <scope>NUCLEOTIDE SEQUENCE</scope>
    <source>
        <strain evidence="2">ECLA1</strain>
    </source>
</reference>
<evidence type="ECO:0000313" key="3">
    <source>
        <dbReference type="Proteomes" id="UP001283361"/>
    </source>
</evidence>
<keyword evidence="3" id="KW-1185">Reference proteome</keyword>
<evidence type="ECO:0000256" key="1">
    <source>
        <dbReference type="SAM" id="MobiDB-lite"/>
    </source>
</evidence>
<dbReference type="Proteomes" id="UP001283361">
    <property type="component" value="Unassembled WGS sequence"/>
</dbReference>
<organism evidence="2 3">
    <name type="scientific">Elysia crispata</name>
    <name type="common">lettuce slug</name>
    <dbReference type="NCBI Taxonomy" id="231223"/>
    <lineage>
        <taxon>Eukaryota</taxon>
        <taxon>Metazoa</taxon>
        <taxon>Spiralia</taxon>
        <taxon>Lophotrochozoa</taxon>
        <taxon>Mollusca</taxon>
        <taxon>Gastropoda</taxon>
        <taxon>Heterobranchia</taxon>
        <taxon>Euthyneura</taxon>
        <taxon>Panpulmonata</taxon>
        <taxon>Sacoglossa</taxon>
        <taxon>Placobranchoidea</taxon>
        <taxon>Plakobranchidae</taxon>
        <taxon>Elysia</taxon>
    </lineage>
</organism>
<dbReference type="EMBL" id="JAWDGP010006886">
    <property type="protein sequence ID" value="KAK3733679.1"/>
    <property type="molecule type" value="Genomic_DNA"/>
</dbReference>
<proteinExistence type="predicted"/>
<name>A0AAE1CTI3_9GAST</name>
<comment type="caution">
    <text evidence="2">The sequence shown here is derived from an EMBL/GenBank/DDBJ whole genome shotgun (WGS) entry which is preliminary data.</text>
</comment>
<feature type="region of interest" description="Disordered" evidence="1">
    <location>
        <begin position="300"/>
        <end position="322"/>
    </location>
</feature>
<gene>
    <name evidence="2" type="ORF">RRG08_004012</name>
</gene>
<dbReference type="AlphaFoldDB" id="A0AAE1CTI3"/>
<protein>
    <submittedName>
        <fullName evidence="2">Uncharacterized protein</fullName>
    </submittedName>
</protein>
<evidence type="ECO:0000313" key="2">
    <source>
        <dbReference type="EMBL" id="KAK3733679.1"/>
    </source>
</evidence>